<keyword evidence="2" id="KW-1185">Reference proteome</keyword>
<feature type="non-terminal residue" evidence="1">
    <location>
        <position position="1"/>
    </location>
</feature>
<name>A0ABN9T9D1_9DINO</name>
<evidence type="ECO:0000313" key="1">
    <source>
        <dbReference type="EMBL" id="CAK0841760.1"/>
    </source>
</evidence>
<comment type="caution">
    <text evidence="1">The sequence shown here is derived from an EMBL/GenBank/DDBJ whole genome shotgun (WGS) entry which is preliminary data.</text>
</comment>
<protein>
    <submittedName>
        <fullName evidence="1">Uncharacterized protein</fullName>
    </submittedName>
</protein>
<sequence>GLGICRGLLRAGATVIASSTSRQTLAQVRERFGDPENLVTVLGTMQPEGAALLVQEVLGLPELRGRQLNHVVAHTSVRWWAKGDGSSDDPLGDSSSDELQLRRVVEKLPLMSMSTRTFMCHSSRLACMHHAAAAALVPHLQKVPGASYTFVNGGHSQRRLAIDQVNVHSVWGLAAALREELWENPVRVEELQLNLEIDRLAKERELDPRPTPLSHDIGTICAGMAANAKGWRHGGLHELNSNWDILMMKTRYPSEEVYDFQ</sequence>
<dbReference type="EMBL" id="CAUYUJ010014482">
    <property type="protein sequence ID" value="CAK0841760.1"/>
    <property type="molecule type" value="Genomic_DNA"/>
</dbReference>
<dbReference type="Proteomes" id="UP001189429">
    <property type="component" value="Unassembled WGS sequence"/>
</dbReference>
<proteinExistence type="predicted"/>
<gene>
    <name evidence="1" type="ORF">PCOR1329_LOCUS36882</name>
</gene>
<organism evidence="1 2">
    <name type="scientific">Prorocentrum cordatum</name>
    <dbReference type="NCBI Taxonomy" id="2364126"/>
    <lineage>
        <taxon>Eukaryota</taxon>
        <taxon>Sar</taxon>
        <taxon>Alveolata</taxon>
        <taxon>Dinophyceae</taxon>
        <taxon>Prorocentrales</taxon>
        <taxon>Prorocentraceae</taxon>
        <taxon>Prorocentrum</taxon>
    </lineage>
</organism>
<reference evidence="1" key="1">
    <citation type="submission" date="2023-10" db="EMBL/GenBank/DDBJ databases">
        <authorList>
            <person name="Chen Y."/>
            <person name="Shah S."/>
            <person name="Dougan E. K."/>
            <person name="Thang M."/>
            <person name="Chan C."/>
        </authorList>
    </citation>
    <scope>NUCLEOTIDE SEQUENCE [LARGE SCALE GENOMIC DNA]</scope>
</reference>
<accession>A0ABN9T9D1</accession>
<evidence type="ECO:0000313" key="2">
    <source>
        <dbReference type="Proteomes" id="UP001189429"/>
    </source>
</evidence>